<feature type="binding site" evidence="5">
    <location>
        <position position="157"/>
    </location>
    <ligand>
        <name>Mn(2+)</name>
        <dbReference type="ChEBI" id="CHEBI:29035"/>
        <label>2</label>
    </ligand>
</feature>
<protein>
    <recommendedName>
        <fullName evidence="5 6">Formimidoylglutamase</fullName>
        <ecNumber evidence="5 6">3.5.3.8</ecNumber>
    </recommendedName>
    <alternativeName>
        <fullName evidence="5">Formiminoglutamase</fullName>
    </alternativeName>
    <alternativeName>
        <fullName evidence="5">Formiminoglutamate hydrolase</fullName>
    </alternativeName>
</protein>
<dbReference type="InterPro" id="IPR005923">
    <property type="entry name" value="HutG"/>
</dbReference>
<dbReference type="GO" id="GO:0050415">
    <property type="term" value="F:formimidoylglutamase activity"/>
    <property type="evidence" value="ECO:0007669"/>
    <property type="project" value="UniProtKB-EC"/>
</dbReference>
<gene>
    <name evidence="5 8" type="primary">hutG</name>
    <name evidence="8" type="ORF">WKW80_15505</name>
</gene>
<dbReference type="EC" id="3.5.3.8" evidence="5 6"/>
<dbReference type="InterPro" id="IPR006035">
    <property type="entry name" value="Ureohydrolase"/>
</dbReference>
<keyword evidence="4 5" id="KW-0464">Manganese</keyword>
<dbReference type="CDD" id="cd09988">
    <property type="entry name" value="Formimidoylglutamase"/>
    <property type="match status" value="1"/>
</dbReference>
<dbReference type="InterPro" id="IPR023696">
    <property type="entry name" value="Ureohydrolase_dom_sf"/>
</dbReference>
<keyword evidence="1 5" id="KW-0479">Metal-binding</keyword>
<sequence>MATWQGRVDEAEGELGRRWHQVVKPLADESDGIAFVGFACDAGVARNHGRTGAGDGPAAIRAMLSNMPMRGRMRLFDAGDVRCHPTACGDDGLEQAQEALASTLDSLLDRGLFPLVLGGGHEMAYGSFGGLARHLARRHAEDGTPAPRIGIINLDAHFDLRMADRASSGTPFRQIAQDCAARAWPFNYCCLGVSEFANTEALFARARSLGAVWRRDVDMGAPHFAQTLEQLAAFMAGVDHVYLTLCLDVLPASVAPGVSAPAARGVALELVESIVDAVARSGKLRIADIAEMNPAFDIDAHTARVAARLAARVVAEVAAEPGSP</sequence>
<feature type="binding site" evidence="5">
    <location>
        <position position="155"/>
    </location>
    <ligand>
        <name>Mn(2+)</name>
        <dbReference type="ChEBI" id="CHEBI:29035"/>
        <label>1</label>
    </ligand>
</feature>
<keyword evidence="2 5" id="KW-0378">Hydrolase</keyword>
<comment type="function">
    <text evidence="5">Catalyzes the conversion of N-formimidoyl-L-glutamate to L-glutamate and formamide.</text>
</comment>
<evidence type="ECO:0000256" key="3">
    <source>
        <dbReference type="ARBA" id="ARBA00022808"/>
    </source>
</evidence>
<dbReference type="PRINTS" id="PR00116">
    <property type="entry name" value="ARGINASE"/>
</dbReference>
<dbReference type="SUPFAM" id="SSF52768">
    <property type="entry name" value="Arginase/deacetylase"/>
    <property type="match status" value="1"/>
</dbReference>
<evidence type="ECO:0000256" key="6">
    <source>
        <dbReference type="NCBIfam" id="TIGR01227"/>
    </source>
</evidence>
<dbReference type="EMBL" id="JBBKZV010000008">
    <property type="protein sequence ID" value="MEJ8823425.1"/>
    <property type="molecule type" value="Genomic_DNA"/>
</dbReference>
<name>A0ABU8W0J2_9BURK</name>
<evidence type="ECO:0000256" key="2">
    <source>
        <dbReference type="ARBA" id="ARBA00022801"/>
    </source>
</evidence>
<dbReference type="Proteomes" id="UP001363010">
    <property type="component" value="Unassembled WGS sequence"/>
</dbReference>
<keyword evidence="3 5" id="KW-0369">Histidine metabolism</keyword>
<evidence type="ECO:0000256" key="5">
    <source>
        <dbReference type="HAMAP-Rule" id="MF_00737"/>
    </source>
</evidence>
<evidence type="ECO:0000256" key="4">
    <source>
        <dbReference type="ARBA" id="ARBA00023211"/>
    </source>
</evidence>
<feature type="binding site" evidence="5">
    <location>
        <position position="155"/>
    </location>
    <ligand>
        <name>Mn(2+)</name>
        <dbReference type="ChEBI" id="CHEBI:29035"/>
        <label>2</label>
    </ligand>
</feature>
<feature type="binding site" evidence="5">
    <location>
        <position position="121"/>
    </location>
    <ligand>
        <name>Mn(2+)</name>
        <dbReference type="ChEBI" id="CHEBI:29035"/>
        <label>1</label>
    </ligand>
</feature>
<feature type="binding site" evidence="5">
    <location>
        <position position="159"/>
    </location>
    <ligand>
        <name>Mn(2+)</name>
        <dbReference type="ChEBI" id="CHEBI:29035"/>
        <label>1</label>
    </ligand>
</feature>
<proteinExistence type="inferred from homology"/>
<comment type="similarity">
    <text evidence="5 7">Belongs to the arginase family.</text>
</comment>
<dbReference type="Gene3D" id="3.40.800.10">
    <property type="entry name" value="Ureohydrolase domain"/>
    <property type="match status" value="1"/>
</dbReference>
<dbReference type="HAMAP" id="MF_00737">
    <property type="entry name" value="Formimidoylglutam"/>
    <property type="match status" value="1"/>
</dbReference>
<evidence type="ECO:0000256" key="7">
    <source>
        <dbReference type="PROSITE-ProRule" id="PRU00742"/>
    </source>
</evidence>
<evidence type="ECO:0000313" key="8">
    <source>
        <dbReference type="EMBL" id="MEJ8823425.1"/>
    </source>
</evidence>
<organism evidence="8 9">
    <name type="scientific">Variovorax humicola</name>
    <dbReference type="NCBI Taxonomy" id="1769758"/>
    <lineage>
        <taxon>Bacteria</taxon>
        <taxon>Pseudomonadati</taxon>
        <taxon>Pseudomonadota</taxon>
        <taxon>Betaproteobacteria</taxon>
        <taxon>Burkholderiales</taxon>
        <taxon>Comamonadaceae</taxon>
        <taxon>Variovorax</taxon>
    </lineage>
</organism>
<dbReference type="NCBIfam" id="TIGR01227">
    <property type="entry name" value="hutG"/>
    <property type="match status" value="1"/>
</dbReference>
<keyword evidence="9" id="KW-1185">Reference proteome</keyword>
<comment type="pathway">
    <text evidence="5">Amino-acid degradation; L-histidine degradation into L-glutamate; L-glutamate from N-formimidoyl-L-glutamate (hydrolase route): step 1/1.</text>
</comment>
<reference evidence="8 9" key="1">
    <citation type="submission" date="2024-03" db="EMBL/GenBank/DDBJ databases">
        <title>Novel species of the genus Variovorax.</title>
        <authorList>
            <person name="Liu Q."/>
            <person name="Xin Y.-H."/>
        </authorList>
    </citation>
    <scope>NUCLEOTIDE SEQUENCE [LARGE SCALE GENOMIC DNA]</scope>
    <source>
        <strain evidence="8 9">KACC 18501</strain>
    </source>
</reference>
<evidence type="ECO:0000313" key="9">
    <source>
        <dbReference type="Proteomes" id="UP001363010"/>
    </source>
</evidence>
<dbReference type="PANTHER" id="PTHR11358">
    <property type="entry name" value="ARGINASE/AGMATINASE"/>
    <property type="match status" value="1"/>
</dbReference>
<feature type="binding site" evidence="5">
    <location>
        <position position="248"/>
    </location>
    <ligand>
        <name>Mn(2+)</name>
        <dbReference type="ChEBI" id="CHEBI:29035"/>
        <label>2</label>
    </ligand>
</feature>
<accession>A0ABU8W0J2</accession>
<comment type="cofactor">
    <cofactor evidence="5">
        <name>Mn(2+)</name>
        <dbReference type="ChEBI" id="CHEBI:29035"/>
    </cofactor>
    <text evidence="5">Binds 2 manganese ions per subunit.</text>
</comment>
<dbReference type="PIRSF" id="PIRSF036979">
    <property type="entry name" value="Arginase"/>
    <property type="match status" value="1"/>
</dbReference>
<feature type="binding site" evidence="5">
    <location>
        <position position="246"/>
    </location>
    <ligand>
        <name>Mn(2+)</name>
        <dbReference type="ChEBI" id="CHEBI:29035"/>
        <label>1</label>
    </ligand>
</feature>
<dbReference type="Pfam" id="PF00491">
    <property type="entry name" value="Arginase"/>
    <property type="match status" value="1"/>
</dbReference>
<evidence type="ECO:0000256" key="1">
    <source>
        <dbReference type="ARBA" id="ARBA00022723"/>
    </source>
</evidence>
<dbReference type="PANTHER" id="PTHR11358:SF35">
    <property type="entry name" value="FORMIMIDOYLGLUTAMASE"/>
    <property type="match status" value="1"/>
</dbReference>
<feature type="binding site" evidence="5">
    <location>
        <position position="246"/>
    </location>
    <ligand>
        <name>Mn(2+)</name>
        <dbReference type="ChEBI" id="CHEBI:29035"/>
        <label>2</label>
    </ligand>
</feature>
<comment type="caution">
    <text evidence="8">The sequence shown here is derived from an EMBL/GenBank/DDBJ whole genome shotgun (WGS) entry which is preliminary data.</text>
</comment>
<comment type="catalytic activity">
    <reaction evidence="5">
        <text>N-formimidoyl-L-glutamate + H2O = formamide + L-glutamate</text>
        <dbReference type="Rhea" id="RHEA:22492"/>
        <dbReference type="ChEBI" id="CHEBI:15377"/>
        <dbReference type="ChEBI" id="CHEBI:16397"/>
        <dbReference type="ChEBI" id="CHEBI:29985"/>
        <dbReference type="ChEBI" id="CHEBI:58928"/>
        <dbReference type="EC" id="3.5.3.8"/>
    </reaction>
</comment>
<dbReference type="PROSITE" id="PS51409">
    <property type="entry name" value="ARGINASE_2"/>
    <property type="match status" value="1"/>
</dbReference>